<dbReference type="EMBL" id="SJPU01000001">
    <property type="protein sequence ID" value="TWU18778.1"/>
    <property type="molecule type" value="Genomic_DNA"/>
</dbReference>
<evidence type="ECO:0000313" key="2">
    <source>
        <dbReference type="EMBL" id="TWU18778.1"/>
    </source>
</evidence>
<keyword evidence="1" id="KW-0472">Membrane</keyword>
<accession>A0A5C6C3P2</accession>
<protein>
    <submittedName>
        <fullName evidence="2">Uncharacterized protein</fullName>
    </submittedName>
</protein>
<proteinExistence type="predicted"/>
<gene>
    <name evidence="2" type="ORF">Poly21_09440</name>
</gene>
<feature type="transmembrane region" description="Helical" evidence="1">
    <location>
        <begin position="20"/>
        <end position="52"/>
    </location>
</feature>
<sequence>MNSQRPARIARAPSRSARRVVNRVLSFLLTAAIGLVFLYNLFLLVLFGQWYFRFNGTSETSLRFPPPGEVSMDLPPIDPMPAMPAAARHQLQRATESTVWSNDWLARASNDFSLQDPTHVRAVIAGIQDGRLSLGERERRLLLLTEIDRQSDAEDLVKTLLAALADDRGQFSPESIRRVSQRWTDPSDEVLRAKIAEMCVQHERELQNLRNGSTSTVVQMDLPSNAALIEDAEVSGSQDAGDNHANIGGKNAAPSRADSIATAASHAIKELNFGSRSSSLKTFSTLPPGDLLLQEVRSRALQILSRASDSQSPELGMIPEWIDALTIVRGDRQLHVAIRNFVAQCDQPSADASEIYRVISLAASSGDPAWVTTLLEYLPVNLLSLADDEYLSAAERWPAAMTATIDHLCRGDTHALTSFLAQPTLAGAISSDVLRRRSHWSDETISDILELVLAQSRVRDANTLSWLKRTRIDDDTRRRVTVAWNTLPDEASKITSWLYLTPIMDAFSQPSLAERATHNAISRIGVDNLVNRLLDGRSPDIFKRENWTMLQDTIDEHLSSADPDRSTAENELAREIDEQLVRHLLRSARIDGKVLIEIVGRFGGPRSTVVLQANQFASQWTERGAAEHQIQAAIHAMQSRGEHDGL</sequence>
<name>A0A5C6C3P2_9BACT</name>
<evidence type="ECO:0000256" key="1">
    <source>
        <dbReference type="SAM" id="Phobius"/>
    </source>
</evidence>
<keyword evidence="1" id="KW-0812">Transmembrane</keyword>
<keyword evidence="1" id="KW-1133">Transmembrane helix</keyword>
<keyword evidence="3" id="KW-1185">Reference proteome</keyword>
<evidence type="ECO:0000313" key="3">
    <source>
        <dbReference type="Proteomes" id="UP000319908"/>
    </source>
</evidence>
<organism evidence="2 3">
    <name type="scientific">Allorhodopirellula heiligendammensis</name>
    <dbReference type="NCBI Taxonomy" id="2714739"/>
    <lineage>
        <taxon>Bacteria</taxon>
        <taxon>Pseudomonadati</taxon>
        <taxon>Planctomycetota</taxon>
        <taxon>Planctomycetia</taxon>
        <taxon>Pirellulales</taxon>
        <taxon>Pirellulaceae</taxon>
        <taxon>Allorhodopirellula</taxon>
    </lineage>
</organism>
<dbReference type="AlphaFoldDB" id="A0A5C6C3P2"/>
<reference evidence="2 3" key="1">
    <citation type="journal article" date="2020" name="Antonie Van Leeuwenhoek">
        <title>Rhodopirellula heiligendammensis sp. nov., Rhodopirellula pilleata sp. nov., and Rhodopirellula solitaria sp. nov. isolated from natural or artificial marine surfaces in Northern Germany and California, USA, and emended description of the genus Rhodopirellula.</title>
        <authorList>
            <person name="Kallscheuer N."/>
            <person name="Wiegand S."/>
            <person name="Jogler M."/>
            <person name="Boedeker C."/>
            <person name="Peeters S.H."/>
            <person name="Rast P."/>
            <person name="Heuer A."/>
            <person name="Jetten M.S.M."/>
            <person name="Rohde M."/>
            <person name="Jogler C."/>
        </authorList>
    </citation>
    <scope>NUCLEOTIDE SEQUENCE [LARGE SCALE GENOMIC DNA]</scope>
    <source>
        <strain evidence="2 3">Poly21</strain>
    </source>
</reference>
<comment type="caution">
    <text evidence="2">The sequence shown here is derived from an EMBL/GenBank/DDBJ whole genome shotgun (WGS) entry which is preliminary data.</text>
</comment>
<dbReference type="Proteomes" id="UP000319908">
    <property type="component" value="Unassembled WGS sequence"/>
</dbReference>